<gene>
    <name evidence="1" type="ORF">D358_00606</name>
</gene>
<comment type="caution">
    <text evidence="1">The sequence shown here is derived from an EMBL/GenBank/DDBJ whole genome shotgun (WGS) entry which is preliminary data.</text>
</comment>
<name>A0ABC9TNB3_ENTFL</name>
<accession>A0ABC9TNB3</accession>
<proteinExistence type="predicted"/>
<organism evidence="1 2">
    <name type="scientific">Enterococcus faecalis RP2S-4</name>
    <dbReference type="NCBI Taxonomy" id="1244145"/>
    <lineage>
        <taxon>Bacteria</taxon>
        <taxon>Bacillati</taxon>
        <taxon>Bacillota</taxon>
        <taxon>Bacilli</taxon>
        <taxon>Lactobacillales</taxon>
        <taxon>Enterococcaceae</taxon>
        <taxon>Enterococcus</taxon>
    </lineage>
</organism>
<dbReference type="EMBL" id="ATIR01000019">
    <property type="protein sequence ID" value="EPI10612.1"/>
    <property type="molecule type" value="Genomic_DNA"/>
</dbReference>
<reference evidence="1 2" key="1">
    <citation type="submission" date="2013-06" db="EMBL/GenBank/DDBJ databases">
        <authorList>
            <person name="Weinstock G."/>
            <person name="Sodergren E."/>
            <person name="Lobos E.A."/>
            <person name="Fulton L."/>
            <person name="Fulton R."/>
            <person name="Courtney L."/>
            <person name="Fronick C."/>
            <person name="O'Laughlin M."/>
            <person name="Godfrey J."/>
            <person name="Wilson R.M."/>
            <person name="Miner T."/>
            <person name="Farmer C."/>
            <person name="Delehaunty K."/>
            <person name="Cordes M."/>
            <person name="Minx P."/>
            <person name="Tomlinson C."/>
            <person name="Chen J."/>
            <person name="Wollam A."/>
            <person name="Pepin K.H."/>
            <person name="Bhonagiri V."/>
            <person name="Zhang X."/>
            <person name="Warren W."/>
            <person name="Mitreva M."/>
            <person name="Mardis E.R."/>
            <person name="Wilson R.K."/>
        </authorList>
    </citation>
    <scope>NUCLEOTIDE SEQUENCE [LARGE SCALE GENOMIC DNA]</scope>
    <source>
        <strain evidence="1 2">RP2S-4</strain>
    </source>
</reference>
<evidence type="ECO:0000313" key="1">
    <source>
        <dbReference type="EMBL" id="EPI10612.1"/>
    </source>
</evidence>
<evidence type="ECO:0000313" key="2">
    <source>
        <dbReference type="Proteomes" id="UP000015750"/>
    </source>
</evidence>
<dbReference type="Proteomes" id="UP000015750">
    <property type="component" value="Unassembled WGS sequence"/>
</dbReference>
<sequence length="100" mass="10864">MLTEHVLKLFRENYVPGIDIRNLGVSFGKLVWDTTLQLDLFSVPEEQIVDNKLDYLIDKIRQKFGFKALIHASSLLDGATAVNRAGLVGGHAGGNVGLGG</sequence>
<dbReference type="AlphaFoldDB" id="A0ABC9TNB3"/>
<evidence type="ECO:0008006" key="3">
    <source>
        <dbReference type="Google" id="ProtNLM"/>
    </source>
</evidence>
<protein>
    <recommendedName>
        <fullName evidence="3">DNA polymerase Y-family little finger domain-containing protein</fullName>
    </recommendedName>
</protein>